<feature type="transmembrane region" description="Helical" evidence="5">
    <location>
        <begin position="133"/>
        <end position="159"/>
    </location>
</feature>
<dbReference type="GO" id="GO:0140359">
    <property type="term" value="F:ABC-type transporter activity"/>
    <property type="evidence" value="ECO:0007669"/>
    <property type="project" value="InterPro"/>
</dbReference>
<keyword evidence="5" id="KW-1003">Cell membrane</keyword>
<evidence type="ECO:0000313" key="7">
    <source>
        <dbReference type="EMBL" id="SHM17570.1"/>
    </source>
</evidence>
<feature type="transmembrane region" description="Helical" evidence="5">
    <location>
        <begin position="58"/>
        <end position="77"/>
    </location>
</feature>
<reference evidence="7 8" key="1">
    <citation type="submission" date="2016-11" db="EMBL/GenBank/DDBJ databases">
        <authorList>
            <person name="Jaros S."/>
            <person name="Januszkiewicz K."/>
            <person name="Wedrychowicz H."/>
        </authorList>
    </citation>
    <scope>NUCLEOTIDE SEQUENCE [LARGE SCALE GENOMIC DNA]</scope>
    <source>
        <strain evidence="7 8">DSM 15930</strain>
    </source>
</reference>
<dbReference type="RefSeq" id="WP_073283978.1">
    <property type="nucleotide sequence ID" value="NZ_FRCP01000007.1"/>
</dbReference>
<keyword evidence="3 5" id="KW-1133">Transmembrane helix</keyword>
<keyword evidence="5" id="KW-0813">Transport</keyword>
<dbReference type="PIRSF" id="PIRSF006648">
    <property type="entry name" value="DrrB"/>
    <property type="match status" value="1"/>
</dbReference>
<evidence type="ECO:0000259" key="6">
    <source>
        <dbReference type="PROSITE" id="PS51012"/>
    </source>
</evidence>
<feature type="transmembrane region" description="Helical" evidence="5">
    <location>
        <begin position="166"/>
        <end position="186"/>
    </location>
</feature>
<dbReference type="OrthoDB" id="162334at2"/>
<dbReference type="STRING" id="1120996.SAMN02746066_01012"/>
<dbReference type="InterPro" id="IPR013525">
    <property type="entry name" value="ABC2_TM"/>
</dbReference>
<feature type="domain" description="ABC transmembrane type-2" evidence="6">
    <location>
        <begin position="19"/>
        <end position="247"/>
    </location>
</feature>
<evidence type="ECO:0000256" key="3">
    <source>
        <dbReference type="ARBA" id="ARBA00022989"/>
    </source>
</evidence>
<dbReference type="AlphaFoldDB" id="A0A1M7GMT9"/>
<comment type="similarity">
    <text evidence="5">Belongs to the ABC-2 integral membrane protein family.</text>
</comment>
<keyword evidence="2 5" id="KW-0812">Transmembrane</keyword>
<dbReference type="InterPro" id="IPR000412">
    <property type="entry name" value="ABC_2_transport"/>
</dbReference>
<dbReference type="InterPro" id="IPR052902">
    <property type="entry name" value="ABC-2_transporter"/>
</dbReference>
<feature type="transmembrane region" description="Helical" evidence="5">
    <location>
        <begin position="222"/>
        <end position="244"/>
    </location>
</feature>
<organism evidence="7 8">
    <name type="scientific">Anaerosporobacter mobilis DSM 15930</name>
    <dbReference type="NCBI Taxonomy" id="1120996"/>
    <lineage>
        <taxon>Bacteria</taxon>
        <taxon>Bacillati</taxon>
        <taxon>Bacillota</taxon>
        <taxon>Clostridia</taxon>
        <taxon>Lachnospirales</taxon>
        <taxon>Lachnospiraceae</taxon>
        <taxon>Anaerosporobacter</taxon>
    </lineage>
</organism>
<evidence type="ECO:0000313" key="8">
    <source>
        <dbReference type="Proteomes" id="UP000184038"/>
    </source>
</evidence>
<sequence>MNSVVFGKRTFTEIVRDPLSYIFCLGFPLLMLILMSIINQSIPNEANMDIFQIQNLAPGIAVFGLTFVMLFTCLQVSKDRSTAFLIRLYAAPIKSREFIIGYTYPVVIIAILQSIFTFLAAVIIGGIHGYSFSILNIILCMLVLIPSALLFIGFGLFFATLLNEKAAPGICSIIITASCMLGGIWMDVDGIGGALAKVCKVLPFYHGVTAARMALRGDYSDLLKPFIIIVVYAVVIYLLAVLIFKKKMQSDVS</sequence>
<proteinExistence type="inferred from homology"/>
<dbReference type="EMBL" id="FRCP01000007">
    <property type="protein sequence ID" value="SHM17570.1"/>
    <property type="molecule type" value="Genomic_DNA"/>
</dbReference>
<dbReference type="GO" id="GO:0043190">
    <property type="term" value="C:ATP-binding cassette (ABC) transporter complex"/>
    <property type="evidence" value="ECO:0007669"/>
    <property type="project" value="InterPro"/>
</dbReference>
<dbReference type="PROSITE" id="PS51012">
    <property type="entry name" value="ABC_TM2"/>
    <property type="match status" value="1"/>
</dbReference>
<evidence type="ECO:0000256" key="2">
    <source>
        <dbReference type="ARBA" id="ARBA00022692"/>
    </source>
</evidence>
<feature type="transmembrane region" description="Helical" evidence="5">
    <location>
        <begin position="21"/>
        <end position="38"/>
    </location>
</feature>
<protein>
    <recommendedName>
        <fullName evidence="5">Transport permease protein</fullName>
    </recommendedName>
</protein>
<evidence type="ECO:0000256" key="1">
    <source>
        <dbReference type="ARBA" id="ARBA00004141"/>
    </source>
</evidence>
<dbReference type="PANTHER" id="PTHR43027">
    <property type="entry name" value="DOXORUBICIN RESISTANCE ABC TRANSPORTER PERMEASE PROTEIN DRRC-RELATED"/>
    <property type="match status" value="1"/>
</dbReference>
<dbReference type="Proteomes" id="UP000184038">
    <property type="component" value="Unassembled WGS sequence"/>
</dbReference>
<name>A0A1M7GMT9_9FIRM</name>
<dbReference type="InterPro" id="IPR047817">
    <property type="entry name" value="ABC2_TM_bact-type"/>
</dbReference>
<keyword evidence="8" id="KW-1185">Reference proteome</keyword>
<feature type="transmembrane region" description="Helical" evidence="5">
    <location>
        <begin position="98"/>
        <end position="127"/>
    </location>
</feature>
<comment type="subcellular location">
    <subcellularLocation>
        <location evidence="5">Cell membrane</location>
        <topology evidence="5">Multi-pass membrane protein</topology>
    </subcellularLocation>
    <subcellularLocation>
        <location evidence="1">Membrane</location>
        <topology evidence="1">Multi-pass membrane protein</topology>
    </subcellularLocation>
</comment>
<keyword evidence="4 5" id="KW-0472">Membrane</keyword>
<dbReference type="Pfam" id="PF01061">
    <property type="entry name" value="ABC2_membrane"/>
    <property type="match status" value="1"/>
</dbReference>
<dbReference type="PANTHER" id="PTHR43027:SF1">
    <property type="entry name" value="DOXORUBICIN RESISTANCE ABC TRANSPORTER PERMEASE PROTEIN DRRC-RELATED"/>
    <property type="match status" value="1"/>
</dbReference>
<gene>
    <name evidence="7" type="ORF">SAMN02746066_01012</name>
</gene>
<evidence type="ECO:0000256" key="5">
    <source>
        <dbReference type="RuleBase" id="RU361157"/>
    </source>
</evidence>
<accession>A0A1M7GMT9</accession>
<evidence type="ECO:0000256" key="4">
    <source>
        <dbReference type="ARBA" id="ARBA00023136"/>
    </source>
</evidence>